<comment type="caution">
    <text evidence="1">The sequence shown here is derived from an EMBL/GenBank/DDBJ whole genome shotgun (WGS) entry which is preliminary data.</text>
</comment>
<protein>
    <submittedName>
        <fullName evidence="1">Uncharacterized protein</fullName>
    </submittedName>
</protein>
<gene>
    <name evidence="1" type="ORF">LEA_04428</name>
</gene>
<name>K1UFE3_9ZZZZ</name>
<sequence length="33" mass="3898">MDEVDMLRKFNDPSQLIRLCWDNSEDGQERVGT</sequence>
<accession>K1UFE3</accession>
<organism evidence="1">
    <name type="scientific">human gut metagenome</name>
    <dbReference type="NCBI Taxonomy" id="408170"/>
    <lineage>
        <taxon>unclassified sequences</taxon>
        <taxon>metagenomes</taxon>
        <taxon>organismal metagenomes</taxon>
    </lineage>
</organism>
<feature type="non-terminal residue" evidence="1">
    <location>
        <position position="33"/>
    </location>
</feature>
<evidence type="ECO:0000313" key="1">
    <source>
        <dbReference type="EMBL" id="EKC76950.1"/>
    </source>
</evidence>
<dbReference type="AlphaFoldDB" id="K1UFE3"/>
<dbReference type="EMBL" id="AJWY01002918">
    <property type="protein sequence ID" value="EKC76950.1"/>
    <property type="molecule type" value="Genomic_DNA"/>
</dbReference>
<reference evidence="1" key="1">
    <citation type="journal article" date="2013" name="Environ. Microbiol.">
        <title>Microbiota from the distal guts of lean and obese adolescents exhibit partial functional redundancy besides clear differences in community structure.</title>
        <authorList>
            <person name="Ferrer M."/>
            <person name="Ruiz A."/>
            <person name="Lanza F."/>
            <person name="Haange S.B."/>
            <person name="Oberbach A."/>
            <person name="Till H."/>
            <person name="Bargiela R."/>
            <person name="Campoy C."/>
            <person name="Segura M.T."/>
            <person name="Richter M."/>
            <person name="von Bergen M."/>
            <person name="Seifert J."/>
            <person name="Suarez A."/>
        </authorList>
    </citation>
    <scope>NUCLEOTIDE SEQUENCE</scope>
</reference>
<proteinExistence type="predicted"/>